<feature type="transmembrane region" description="Helical" evidence="1">
    <location>
        <begin position="62"/>
        <end position="80"/>
    </location>
</feature>
<feature type="transmembrane region" description="Helical" evidence="1">
    <location>
        <begin position="187"/>
        <end position="205"/>
    </location>
</feature>
<proteinExistence type="predicted"/>
<dbReference type="RefSeq" id="WP_215608673.1">
    <property type="nucleotide sequence ID" value="NZ_JADOES010000013.1"/>
</dbReference>
<dbReference type="Pfam" id="PF13301">
    <property type="entry name" value="DUF4079"/>
    <property type="match status" value="1"/>
</dbReference>
<keyword evidence="1" id="KW-1133">Transmembrane helix</keyword>
<gene>
    <name evidence="2" type="ORF">IXB50_09225</name>
</gene>
<reference evidence="2" key="2">
    <citation type="journal article" date="2021" name="Mar. Drugs">
        <title>Genome Reduction and Secondary Metabolism of the Marine Sponge-Associated Cyanobacterium Leptothoe.</title>
        <authorList>
            <person name="Konstantinou D."/>
            <person name="Popin R.V."/>
            <person name="Fewer D.P."/>
            <person name="Sivonen K."/>
            <person name="Gkelis S."/>
        </authorList>
    </citation>
    <scope>NUCLEOTIDE SEQUENCE</scope>
    <source>
        <strain evidence="2">TAU-MAC 1115</strain>
    </source>
</reference>
<keyword evidence="3" id="KW-1185">Reference proteome</keyword>
<organism evidence="2 3">
    <name type="scientific">Leptothoe spongobia TAU-MAC 1115</name>
    <dbReference type="NCBI Taxonomy" id="1967444"/>
    <lineage>
        <taxon>Bacteria</taxon>
        <taxon>Bacillati</taxon>
        <taxon>Cyanobacteriota</taxon>
        <taxon>Cyanophyceae</taxon>
        <taxon>Nodosilineales</taxon>
        <taxon>Cymatolegaceae</taxon>
        <taxon>Leptothoe</taxon>
        <taxon>Leptothoe spongobia</taxon>
    </lineage>
</organism>
<sequence>MSINDWLRLMHPILAVSVVFPLIGIVSYFALQTRQRRLAVQAKEKSKIPPVVGKEHVNLGKWLTGAVVGLTLVGVGHPIFKNIVKQAATDSPVPAGKVIFIVFMFLFTIGSLVCLYRATAPQKLWRGLFAALTTAGLWILGSQDGVFRRTYEWQVSHYYYGMVAATLMVISLAILPEIYRSKTWRKVHIALNCIALLLFIVQGITGTRDLLEIPLSWQEPFVFGCDFANKTCGG</sequence>
<dbReference type="EMBL" id="JADOES010000013">
    <property type="protein sequence ID" value="MBT9315605.1"/>
    <property type="molecule type" value="Genomic_DNA"/>
</dbReference>
<feature type="transmembrane region" description="Helical" evidence="1">
    <location>
        <begin position="12"/>
        <end position="31"/>
    </location>
</feature>
<reference evidence="2" key="1">
    <citation type="submission" date="2020-11" db="EMBL/GenBank/DDBJ databases">
        <authorList>
            <person name="Konstantinou D."/>
            <person name="Gkelis S."/>
            <person name="Popin R."/>
            <person name="Fewer D."/>
            <person name="Sivonen K."/>
        </authorList>
    </citation>
    <scope>NUCLEOTIDE SEQUENCE</scope>
    <source>
        <strain evidence="2">TAU-MAC 1115</strain>
    </source>
</reference>
<evidence type="ECO:0000313" key="3">
    <source>
        <dbReference type="Proteomes" id="UP000717364"/>
    </source>
</evidence>
<keyword evidence="1" id="KW-0472">Membrane</keyword>
<evidence type="ECO:0000313" key="2">
    <source>
        <dbReference type="EMBL" id="MBT9315605.1"/>
    </source>
</evidence>
<dbReference type="InterPro" id="IPR025067">
    <property type="entry name" value="DUF4079"/>
</dbReference>
<protein>
    <submittedName>
        <fullName evidence="2">DUF4079 domain-containing protein</fullName>
    </submittedName>
</protein>
<name>A0A947DET4_9CYAN</name>
<feature type="transmembrane region" description="Helical" evidence="1">
    <location>
        <begin position="128"/>
        <end position="146"/>
    </location>
</feature>
<keyword evidence="1" id="KW-0812">Transmembrane</keyword>
<evidence type="ECO:0000256" key="1">
    <source>
        <dbReference type="SAM" id="Phobius"/>
    </source>
</evidence>
<accession>A0A947DET4</accession>
<comment type="caution">
    <text evidence="2">The sequence shown here is derived from an EMBL/GenBank/DDBJ whole genome shotgun (WGS) entry which is preliminary data.</text>
</comment>
<feature type="transmembrane region" description="Helical" evidence="1">
    <location>
        <begin position="158"/>
        <end position="175"/>
    </location>
</feature>
<dbReference type="Proteomes" id="UP000717364">
    <property type="component" value="Unassembled WGS sequence"/>
</dbReference>
<dbReference type="AlphaFoldDB" id="A0A947DET4"/>
<feature type="transmembrane region" description="Helical" evidence="1">
    <location>
        <begin position="95"/>
        <end position="116"/>
    </location>
</feature>